<name>A0A0L6UNW8_9BASI</name>
<sequence>MKLYMRKAEADQTNFCWWRRKCGQGIRGGVWFWRFEPALEEDRVDKSCSRGHCRKQHGPAECQGVQRLCSGGPEEWSNWGGAKGSGNQQGFGGAGTSWEQELWGEWQSCGWRVAGVFFFIYLLDLSINLSSTTTKIRGKIGSQASESPKRQNIHSLFPGCKVFRSETKEHLTQIGGGLSTKNREITMLNPPKSPAFTFETSGTLATPQDIPTLAVLNFQLSPLSPLLSFLSLSCNEFLTLIISTCLLRILCFILHHSATTFNLFILIIHIPSQPQFEQLFSTILFCQTTLIHLNKWNQSKNVTETLHCDPLKATSHFKWKEMKTSDREKAWSIYKRFGAYTHFNACSAGINLLNQDQPHYWSLMHGHKSRNLISEMASMAQITPCLLCLNPLDEQLWSINIPPWPPSATCQQSHHYQLPTQKHKLMYTASCSFFLFNTSLSYAIVTYILSQHSLMAMQKQCSTASWKCKGSADTALWLKLLLLLQPFSKSDSTKL</sequence>
<protein>
    <submittedName>
        <fullName evidence="1">Uncharacterized protein</fullName>
    </submittedName>
</protein>
<reference evidence="1 2" key="1">
    <citation type="submission" date="2015-08" db="EMBL/GenBank/DDBJ databases">
        <title>Next Generation Sequencing and Analysis of the Genome of Puccinia sorghi L Schw, the Causal Agent of Maize Common Rust.</title>
        <authorList>
            <person name="Rochi L."/>
            <person name="Burguener G."/>
            <person name="Darino M."/>
            <person name="Turjanski A."/>
            <person name="Kreff E."/>
            <person name="Dieguez M.J."/>
            <person name="Sacco F."/>
        </authorList>
    </citation>
    <scope>NUCLEOTIDE SEQUENCE [LARGE SCALE GENOMIC DNA]</scope>
    <source>
        <strain evidence="1 2">RO10H11247</strain>
    </source>
</reference>
<dbReference type="VEuPathDB" id="FungiDB:VP01_468g1"/>
<gene>
    <name evidence="1" type="ORF">VP01_468g1</name>
</gene>
<dbReference type="Proteomes" id="UP000037035">
    <property type="component" value="Unassembled WGS sequence"/>
</dbReference>
<keyword evidence="2" id="KW-1185">Reference proteome</keyword>
<accession>A0A0L6UNW8</accession>
<organism evidence="1 2">
    <name type="scientific">Puccinia sorghi</name>
    <dbReference type="NCBI Taxonomy" id="27349"/>
    <lineage>
        <taxon>Eukaryota</taxon>
        <taxon>Fungi</taxon>
        <taxon>Dikarya</taxon>
        <taxon>Basidiomycota</taxon>
        <taxon>Pucciniomycotina</taxon>
        <taxon>Pucciniomycetes</taxon>
        <taxon>Pucciniales</taxon>
        <taxon>Pucciniaceae</taxon>
        <taxon>Puccinia</taxon>
    </lineage>
</organism>
<dbReference type="AlphaFoldDB" id="A0A0L6UNW8"/>
<dbReference type="EMBL" id="LAVV01009823">
    <property type="protein sequence ID" value="KNZ49932.1"/>
    <property type="molecule type" value="Genomic_DNA"/>
</dbReference>
<comment type="caution">
    <text evidence="1">The sequence shown here is derived from an EMBL/GenBank/DDBJ whole genome shotgun (WGS) entry which is preliminary data.</text>
</comment>
<evidence type="ECO:0000313" key="1">
    <source>
        <dbReference type="EMBL" id="KNZ49932.1"/>
    </source>
</evidence>
<proteinExistence type="predicted"/>
<evidence type="ECO:0000313" key="2">
    <source>
        <dbReference type="Proteomes" id="UP000037035"/>
    </source>
</evidence>